<evidence type="ECO:0000313" key="2">
    <source>
        <dbReference type="Proteomes" id="UP000007148"/>
    </source>
</evidence>
<evidence type="ECO:0008006" key="3">
    <source>
        <dbReference type="Google" id="ProtNLM"/>
    </source>
</evidence>
<dbReference type="EMBL" id="CAFZ01000027">
    <property type="protein sequence ID" value="CCA68190.1"/>
    <property type="molecule type" value="Genomic_DNA"/>
</dbReference>
<accession>G4TA31</accession>
<dbReference type="STRING" id="1109443.G4TA31"/>
<dbReference type="Proteomes" id="UP000007148">
    <property type="component" value="Unassembled WGS sequence"/>
</dbReference>
<gene>
    <name evidence="1" type="ORF">PIIN_02056</name>
</gene>
<reference evidence="1 2" key="1">
    <citation type="journal article" date="2011" name="PLoS Pathog.">
        <title>Endophytic Life Strategies Decoded by Genome and Transcriptome Analyses of the Mutualistic Root Symbiont Piriformospora indica.</title>
        <authorList>
            <person name="Zuccaro A."/>
            <person name="Lahrmann U."/>
            <person name="Guldener U."/>
            <person name="Langen G."/>
            <person name="Pfiffi S."/>
            <person name="Biedenkopf D."/>
            <person name="Wong P."/>
            <person name="Samans B."/>
            <person name="Grimm C."/>
            <person name="Basiewicz M."/>
            <person name="Murat C."/>
            <person name="Martin F."/>
            <person name="Kogel K.H."/>
        </authorList>
    </citation>
    <scope>NUCLEOTIDE SEQUENCE [LARGE SCALE GENOMIC DNA]</scope>
    <source>
        <strain evidence="1 2">DSM 11827</strain>
    </source>
</reference>
<keyword evidence="2" id="KW-1185">Reference proteome</keyword>
<proteinExistence type="predicted"/>
<comment type="caution">
    <text evidence="1">The sequence shown here is derived from an EMBL/GenBank/DDBJ whole genome shotgun (WGS) entry which is preliminary data.</text>
</comment>
<dbReference type="OMA" id="RAWIVRD"/>
<dbReference type="InParanoid" id="G4TA31"/>
<dbReference type="HOGENOM" id="CLU_063115_1_0_1"/>
<sequence>MSKPVLYRFGGAWLHGRSRSGERVLEGENLEVSYLKITAQNIIPALVTPTGELYDSSMSSTQCLIKNAPQGAKTGKPADPKLLEIPHADNINPNVFLLAAHYNILQRVAPTAPAEFKKFYDAKMAKTNGLSAIYTPGTSSDLNAPYFKASQNNWNAVANFTLRVLSTHLPEQGFLGRDIPGEADYHVGAWPACITNILGAKNEAGAWKSFEAFGPVPKSLRKYLDAWTTRKSWNTVYKNGFR</sequence>
<dbReference type="OrthoDB" id="412788at2759"/>
<evidence type="ECO:0000313" key="1">
    <source>
        <dbReference type="EMBL" id="CCA68190.1"/>
    </source>
</evidence>
<organism evidence="1 2">
    <name type="scientific">Serendipita indica (strain DSM 11827)</name>
    <name type="common">Root endophyte fungus</name>
    <name type="synonym">Piriformospora indica</name>
    <dbReference type="NCBI Taxonomy" id="1109443"/>
    <lineage>
        <taxon>Eukaryota</taxon>
        <taxon>Fungi</taxon>
        <taxon>Dikarya</taxon>
        <taxon>Basidiomycota</taxon>
        <taxon>Agaricomycotina</taxon>
        <taxon>Agaricomycetes</taxon>
        <taxon>Sebacinales</taxon>
        <taxon>Serendipitaceae</taxon>
        <taxon>Serendipita</taxon>
    </lineage>
</organism>
<dbReference type="eggNOG" id="ENOG502RZRD">
    <property type="taxonomic scope" value="Eukaryota"/>
</dbReference>
<name>G4TA31_SERID</name>
<dbReference type="AlphaFoldDB" id="G4TA31"/>
<protein>
    <recommendedName>
        <fullName evidence="3">GST N-terminal domain-containing protein</fullName>
    </recommendedName>
</protein>